<keyword evidence="4" id="KW-1185">Reference proteome</keyword>
<dbReference type="EMBL" id="JBIMZQ010000063">
    <property type="protein sequence ID" value="KAL3657571.1"/>
    <property type="molecule type" value="Genomic_DNA"/>
</dbReference>
<sequence length="304" mass="35146">MDNCFFVPPNIQFLSEDVIAGVVQRKGRCNNFGGVSIVSSSTSTREESKRLKSKRQKDKAVPTPELMKTKEIEEMLTLGQELERERRRVNQARYRKRQNDRIQSLEKETEQLQQQIERLKQRRRVVASDIQPRGSIWSVAVEYFRLFGNPSDSAKRFLTSMMSFDVAFNSEYGVESILRSWRCLSSWFKDLEVELEAVKKTGPEAVVVFTTTSFTVTEDTVSRVFPHLANNSVLLSKLLGQRVSMQGWTLLQWDKTFHLVTRVDSQFDLLSPMLRLLETLENVSVACDQALVTFDFQVRPKYEV</sequence>
<evidence type="ECO:0000313" key="3">
    <source>
        <dbReference type="EMBL" id="KAL3657571.1"/>
    </source>
</evidence>
<organism evidence="3 4">
    <name type="scientific">Phytophthora oleae</name>
    <dbReference type="NCBI Taxonomy" id="2107226"/>
    <lineage>
        <taxon>Eukaryota</taxon>
        <taxon>Sar</taxon>
        <taxon>Stramenopiles</taxon>
        <taxon>Oomycota</taxon>
        <taxon>Peronosporomycetes</taxon>
        <taxon>Peronosporales</taxon>
        <taxon>Peronosporaceae</taxon>
        <taxon>Phytophthora</taxon>
    </lineage>
</organism>
<gene>
    <name evidence="3" type="ORF">V7S43_017538</name>
</gene>
<evidence type="ECO:0000256" key="1">
    <source>
        <dbReference type="SAM" id="Coils"/>
    </source>
</evidence>
<reference evidence="3 4" key="1">
    <citation type="submission" date="2024-09" db="EMBL/GenBank/DDBJ databases">
        <title>Genome sequencing and assembly of Phytophthora oleae, isolate VK10A, causative agent of rot of olive drupes.</title>
        <authorList>
            <person name="Conti Taguali S."/>
            <person name="Riolo M."/>
            <person name="La Spada F."/>
            <person name="Cacciola S.O."/>
            <person name="Dionisio G."/>
        </authorList>
    </citation>
    <scope>NUCLEOTIDE SEQUENCE [LARGE SCALE GENOMIC DNA]</scope>
    <source>
        <strain evidence="3 4">VK10A</strain>
    </source>
</reference>
<dbReference type="Proteomes" id="UP001632037">
    <property type="component" value="Unassembled WGS sequence"/>
</dbReference>
<evidence type="ECO:0000313" key="4">
    <source>
        <dbReference type="Proteomes" id="UP001632037"/>
    </source>
</evidence>
<dbReference type="AlphaFoldDB" id="A0ABD3ETS0"/>
<feature type="coiled-coil region" evidence="1">
    <location>
        <begin position="72"/>
        <end position="129"/>
    </location>
</feature>
<proteinExistence type="predicted"/>
<name>A0ABD3ETS0_9STRA</name>
<accession>A0ABD3ETS0</accession>
<keyword evidence="1" id="KW-0175">Coiled coil</keyword>
<feature type="region of interest" description="Disordered" evidence="2">
    <location>
        <begin position="37"/>
        <end position="62"/>
    </location>
</feature>
<comment type="caution">
    <text evidence="3">The sequence shown here is derived from an EMBL/GenBank/DDBJ whole genome shotgun (WGS) entry which is preliminary data.</text>
</comment>
<protein>
    <recommendedName>
        <fullName evidence="5">Bzip transcription factor</fullName>
    </recommendedName>
</protein>
<dbReference type="CDD" id="cd14686">
    <property type="entry name" value="bZIP"/>
    <property type="match status" value="1"/>
</dbReference>
<evidence type="ECO:0000256" key="2">
    <source>
        <dbReference type="SAM" id="MobiDB-lite"/>
    </source>
</evidence>
<evidence type="ECO:0008006" key="5">
    <source>
        <dbReference type="Google" id="ProtNLM"/>
    </source>
</evidence>